<name>A0A0A2MZG7_9FLAO</name>
<dbReference type="PANTHER" id="PTHR43682">
    <property type="entry name" value="LACTATE UTILIZATION PROTEIN C"/>
    <property type="match status" value="1"/>
</dbReference>
<evidence type="ECO:0000259" key="1">
    <source>
        <dbReference type="Pfam" id="PF02589"/>
    </source>
</evidence>
<comment type="caution">
    <text evidence="2">The sequence shown here is derived from an EMBL/GenBank/DDBJ whole genome shotgun (WGS) entry which is preliminary data.</text>
</comment>
<proteinExistence type="predicted"/>
<dbReference type="EMBL" id="JRLY01000004">
    <property type="protein sequence ID" value="KGO93605.1"/>
    <property type="molecule type" value="Genomic_DNA"/>
</dbReference>
<dbReference type="InterPro" id="IPR037171">
    <property type="entry name" value="NagB/RpiA_transferase-like"/>
</dbReference>
<dbReference type="SUPFAM" id="SSF100950">
    <property type="entry name" value="NagB/RpiA/CoA transferase-like"/>
    <property type="match status" value="1"/>
</dbReference>
<gene>
    <name evidence="2" type="ORF">Q766_06470</name>
</gene>
<dbReference type="Pfam" id="PF02589">
    <property type="entry name" value="LUD_dom"/>
    <property type="match status" value="1"/>
</dbReference>
<accession>A0A0A2MZG7</accession>
<keyword evidence="3" id="KW-1185">Reference proteome</keyword>
<evidence type="ECO:0000313" key="3">
    <source>
        <dbReference type="Proteomes" id="UP000030111"/>
    </source>
</evidence>
<sequence length="202" mass="22089">MSSKNDILAAIAANKPDPQPLPIGLYTPESGYNLTNRFIENVTLIGGAVHQISIISEIEQFISTHFPSAIRIITNNKSLKNVGTLLLNNDLDKQIPHELENVDLTILDAPFGVAENGAIWITDELLHHRVLPFITQHLILIIKESSIVASLQQAYSMINNQDYGYGVFISGPSKTADIEQSLVIGAHGSRSLDVFITGQASY</sequence>
<dbReference type="Proteomes" id="UP000030111">
    <property type="component" value="Unassembled WGS sequence"/>
</dbReference>
<feature type="domain" description="LUD" evidence="1">
    <location>
        <begin position="90"/>
        <end position="196"/>
    </location>
</feature>
<organism evidence="2 3">
    <name type="scientific">Flavobacterium subsaxonicum WB 4.1-42 = DSM 21790</name>
    <dbReference type="NCBI Taxonomy" id="1121898"/>
    <lineage>
        <taxon>Bacteria</taxon>
        <taxon>Pseudomonadati</taxon>
        <taxon>Bacteroidota</taxon>
        <taxon>Flavobacteriia</taxon>
        <taxon>Flavobacteriales</taxon>
        <taxon>Flavobacteriaceae</taxon>
        <taxon>Flavobacterium</taxon>
    </lineage>
</organism>
<reference evidence="2 3" key="1">
    <citation type="submission" date="2013-09" db="EMBL/GenBank/DDBJ databases">
        <authorList>
            <person name="Zeng Z."/>
            <person name="Chen C."/>
        </authorList>
    </citation>
    <scope>NUCLEOTIDE SEQUENCE [LARGE SCALE GENOMIC DNA]</scope>
    <source>
        <strain evidence="2 3">WB 4.1-42</strain>
    </source>
</reference>
<protein>
    <recommendedName>
        <fullName evidence="1">LUD domain-containing protein</fullName>
    </recommendedName>
</protein>
<dbReference type="AlphaFoldDB" id="A0A0A2MZG7"/>
<dbReference type="eggNOG" id="COG1556">
    <property type="taxonomic scope" value="Bacteria"/>
</dbReference>
<evidence type="ECO:0000313" key="2">
    <source>
        <dbReference type="EMBL" id="KGO93605.1"/>
    </source>
</evidence>
<dbReference type="InterPro" id="IPR003741">
    <property type="entry name" value="LUD_dom"/>
</dbReference>
<dbReference type="Gene3D" id="3.40.50.10420">
    <property type="entry name" value="NagB/RpiA/CoA transferase-like"/>
    <property type="match status" value="1"/>
</dbReference>
<dbReference type="STRING" id="1121898.GCA_000422725_00354"/>
<dbReference type="InterPro" id="IPR024185">
    <property type="entry name" value="FTHF_cligase-like_sf"/>
</dbReference>
<dbReference type="RefSeq" id="WP_026991816.1">
    <property type="nucleotide sequence ID" value="NZ_JRLY01000004.1"/>
</dbReference>
<dbReference type="PANTHER" id="PTHR43682:SF1">
    <property type="entry name" value="LACTATE UTILIZATION PROTEIN C"/>
    <property type="match status" value="1"/>
</dbReference>
<dbReference type="OrthoDB" id="9794157at2"/>